<evidence type="ECO:0000256" key="10">
    <source>
        <dbReference type="ARBA" id="ARBA00023170"/>
    </source>
</evidence>
<evidence type="ECO:0000256" key="12">
    <source>
        <dbReference type="ARBA" id="ARBA00023286"/>
    </source>
</evidence>
<dbReference type="GO" id="GO:0004888">
    <property type="term" value="F:transmembrane signaling receptor activity"/>
    <property type="evidence" value="ECO:0007669"/>
    <property type="project" value="InterPro"/>
</dbReference>
<feature type="domain" description="Neurotransmitter-gated ion-channel transmembrane" evidence="16">
    <location>
        <begin position="333"/>
        <end position="583"/>
    </location>
</feature>
<dbReference type="SUPFAM" id="SSF63712">
    <property type="entry name" value="Nicotinic receptor ligand binding domain-like"/>
    <property type="match status" value="1"/>
</dbReference>
<evidence type="ECO:0000256" key="9">
    <source>
        <dbReference type="ARBA" id="ARBA00023136"/>
    </source>
</evidence>
<keyword evidence="13 14" id="KW-0407">Ion channel</keyword>
<dbReference type="Pfam" id="PF02931">
    <property type="entry name" value="Neur_chan_LBD"/>
    <property type="match status" value="1"/>
</dbReference>
<evidence type="ECO:0000256" key="2">
    <source>
        <dbReference type="ARBA" id="ARBA00009237"/>
    </source>
</evidence>
<comment type="subcellular location">
    <subcellularLocation>
        <location evidence="1">Cell membrane</location>
        <topology evidence="1">Multi-pass membrane protein</topology>
    </subcellularLocation>
</comment>
<dbReference type="Gene3D" id="2.70.170.10">
    <property type="entry name" value="Neurotransmitter-gated ion-channel ligand-binding domain"/>
    <property type="match status" value="1"/>
</dbReference>
<keyword evidence="3 14" id="KW-0813">Transport</keyword>
<keyword evidence="8 14" id="KW-0406">Ion transport</keyword>
<dbReference type="Pfam" id="PF02932">
    <property type="entry name" value="Neur_chan_memb"/>
    <property type="match status" value="1"/>
</dbReference>
<accession>A0A9P1N0C3</accession>
<dbReference type="InterPro" id="IPR006029">
    <property type="entry name" value="Neurotrans-gated_channel_TM"/>
</dbReference>
<evidence type="ECO:0000259" key="16">
    <source>
        <dbReference type="Pfam" id="PF02932"/>
    </source>
</evidence>
<reference evidence="17" key="1">
    <citation type="submission" date="2022-11" db="EMBL/GenBank/DDBJ databases">
        <authorList>
            <person name="Kikuchi T."/>
        </authorList>
    </citation>
    <scope>NUCLEOTIDE SEQUENCE</scope>
    <source>
        <strain evidence="17">PS1010</strain>
    </source>
</reference>
<evidence type="ECO:0000256" key="11">
    <source>
        <dbReference type="ARBA" id="ARBA00023180"/>
    </source>
</evidence>
<dbReference type="Proteomes" id="UP001152747">
    <property type="component" value="Unassembled WGS sequence"/>
</dbReference>
<name>A0A9P1N0C3_9PELO</name>
<evidence type="ECO:0000256" key="3">
    <source>
        <dbReference type="ARBA" id="ARBA00022448"/>
    </source>
</evidence>
<feature type="transmembrane region" description="Helical" evidence="14">
    <location>
        <begin position="369"/>
        <end position="389"/>
    </location>
</feature>
<evidence type="ECO:0000256" key="4">
    <source>
        <dbReference type="ARBA" id="ARBA00022475"/>
    </source>
</evidence>
<keyword evidence="18" id="KW-1185">Reference proteome</keyword>
<dbReference type="InterPro" id="IPR018000">
    <property type="entry name" value="Neurotransmitter_ion_chnl_CS"/>
</dbReference>
<evidence type="ECO:0000256" key="1">
    <source>
        <dbReference type="ARBA" id="ARBA00004651"/>
    </source>
</evidence>
<evidence type="ECO:0000256" key="13">
    <source>
        <dbReference type="ARBA" id="ARBA00023303"/>
    </source>
</evidence>
<organism evidence="17 18">
    <name type="scientific">Caenorhabditis angaria</name>
    <dbReference type="NCBI Taxonomy" id="860376"/>
    <lineage>
        <taxon>Eukaryota</taxon>
        <taxon>Metazoa</taxon>
        <taxon>Ecdysozoa</taxon>
        <taxon>Nematoda</taxon>
        <taxon>Chromadorea</taxon>
        <taxon>Rhabditida</taxon>
        <taxon>Rhabditina</taxon>
        <taxon>Rhabditomorpha</taxon>
        <taxon>Rhabditoidea</taxon>
        <taxon>Rhabditidae</taxon>
        <taxon>Peloderinae</taxon>
        <taxon>Caenorhabditis</taxon>
    </lineage>
</organism>
<dbReference type="GO" id="GO:0005886">
    <property type="term" value="C:plasma membrane"/>
    <property type="evidence" value="ECO:0007669"/>
    <property type="project" value="UniProtKB-SubCell"/>
</dbReference>
<dbReference type="Gene3D" id="1.20.58.390">
    <property type="entry name" value="Neurotransmitter-gated ion-channel transmembrane domain"/>
    <property type="match status" value="1"/>
</dbReference>
<feature type="transmembrane region" description="Helical" evidence="14">
    <location>
        <begin position="573"/>
        <end position="592"/>
    </location>
</feature>
<dbReference type="GO" id="GO:0005230">
    <property type="term" value="F:extracellular ligand-gated monoatomic ion channel activity"/>
    <property type="evidence" value="ECO:0007669"/>
    <property type="project" value="InterPro"/>
</dbReference>
<dbReference type="FunFam" id="2.70.170.10:FF:000031">
    <property type="entry name" value="AcetylCholine Receptor"/>
    <property type="match status" value="1"/>
</dbReference>
<dbReference type="InterPro" id="IPR006202">
    <property type="entry name" value="Neur_chan_lig-bd"/>
</dbReference>
<dbReference type="PANTHER" id="PTHR18945">
    <property type="entry name" value="NEUROTRANSMITTER GATED ION CHANNEL"/>
    <property type="match status" value="1"/>
</dbReference>
<evidence type="ECO:0000256" key="14">
    <source>
        <dbReference type="RuleBase" id="RU000687"/>
    </source>
</evidence>
<comment type="caution">
    <text evidence="17">The sequence shown here is derived from an EMBL/GenBank/DDBJ whole genome shotgun (WGS) entry which is preliminary data.</text>
</comment>
<feature type="transmembrane region" description="Helical" evidence="14">
    <location>
        <begin position="327"/>
        <end position="349"/>
    </location>
</feature>
<dbReference type="SUPFAM" id="SSF90112">
    <property type="entry name" value="Neurotransmitter-gated ion-channel transmembrane pore"/>
    <property type="match status" value="1"/>
</dbReference>
<evidence type="ECO:0000256" key="8">
    <source>
        <dbReference type="ARBA" id="ARBA00023065"/>
    </source>
</evidence>
<keyword evidence="5 14" id="KW-0812">Transmembrane</keyword>
<dbReference type="InterPro" id="IPR036719">
    <property type="entry name" value="Neuro-gated_channel_TM_sf"/>
</dbReference>
<evidence type="ECO:0000259" key="15">
    <source>
        <dbReference type="Pfam" id="PF02931"/>
    </source>
</evidence>
<dbReference type="PROSITE" id="PS00236">
    <property type="entry name" value="NEUROTR_ION_CHANNEL"/>
    <property type="match status" value="1"/>
</dbReference>
<keyword evidence="6 14" id="KW-0732">Signal</keyword>
<dbReference type="InterPro" id="IPR038050">
    <property type="entry name" value="Neuro_actylchol_rec"/>
</dbReference>
<gene>
    <name evidence="17" type="ORF">CAMP_LOCUS7920</name>
</gene>
<dbReference type="InterPro" id="IPR036734">
    <property type="entry name" value="Neur_chan_lig-bd_sf"/>
</dbReference>
<evidence type="ECO:0000256" key="7">
    <source>
        <dbReference type="ARBA" id="ARBA00022989"/>
    </source>
</evidence>
<keyword evidence="12" id="KW-1071">Ligand-gated ion channel</keyword>
<keyword evidence="11" id="KW-0325">Glycoprotein</keyword>
<dbReference type="CDD" id="cd18997">
    <property type="entry name" value="LGIC_ECD_nAChR"/>
    <property type="match status" value="1"/>
</dbReference>
<keyword evidence="10" id="KW-0675">Receptor</keyword>
<dbReference type="PRINTS" id="PR00252">
    <property type="entry name" value="NRIONCHANNEL"/>
</dbReference>
<dbReference type="CDD" id="cd19051">
    <property type="entry name" value="LGIC_TM_cation"/>
    <property type="match status" value="1"/>
</dbReference>
<protein>
    <submittedName>
        <fullName evidence="17">Uncharacterized protein</fullName>
    </submittedName>
</protein>
<dbReference type="EMBL" id="CANHGI010000003">
    <property type="protein sequence ID" value="CAI5445283.1"/>
    <property type="molecule type" value="Genomic_DNA"/>
</dbReference>
<dbReference type="AlphaFoldDB" id="A0A9P1N0C3"/>
<evidence type="ECO:0000313" key="17">
    <source>
        <dbReference type="EMBL" id="CAI5445283.1"/>
    </source>
</evidence>
<comment type="similarity">
    <text evidence="2">Belongs to the ligand-gated ion channel (TC 1.A.9) family. Acetylcholine receptor (TC 1.A.9.1) subfamily.</text>
</comment>
<feature type="chain" id="PRO_5040544726" evidence="14">
    <location>
        <begin position="17"/>
        <end position="609"/>
    </location>
</feature>
<feature type="transmembrane region" description="Helical" evidence="14">
    <location>
        <begin position="401"/>
        <end position="422"/>
    </location>
</feature>
<keyword evidence="4" id="KW-1003">Cell membrane</keyword>
<keyword evidence="7 14" id="KW-1133">Transmembrane helix</keyword>
<dbReference type="InterPro" id="IPR006201">
    <property type="entry name" value="Neur_channel"/>
</dbReference>
<sequence>MSLLLLLFGFCLVVNANCYNYYGNSRQFEKVGKQIILSTQYGNTTYNAWKKANSKHSTNNTNVGDFRTQLRRSLENTPVFNNATFMQELIEERQTFLDKLNSGKFINDQRRLVDELLDTDYYEKTVHPRRDHNKPTRVNLSMSLYQILDVDEHMQSIKVNVWMVQEWYDEFLDWNPLDYGMINRTIVPYDQIWIPDTFLYNSEELEQKKTESLMNAQLTTGHWVNDSKGARVQLLFPAIYKMSCRMDVRWFPYDVQNCTFIISSWTHSKETIDYWPSLPSVNLQNMAKNDEWRVESFDFYRVEVPFSCCKQPWTMLYAHLIIRRKPLYYMINLVIPTSIITIVAVTGFFTPTSSSSERDEKLYDCYRYLGINTLLTMSVMMLMVCNQMPSTSTYVPLMSWYYIGIIFVIVVGTFLATIVLAIHGQKHYNEPIPDLIRKLIYNPFVEFFILSPPTSLLDLWTEFGVINERRHSMSLDPLLVQHLEPISFQTPGPQAFFGSISSRMGDMGGSYMYTARLATITRQYTQHTKMRERRKVQSQLNMDTSQARSVKKQKLQRRVCLEWEFLANVLDRILLTIFCGFTIGVFVILVGFDTFFSVPNSAAANRTIF</sequence>
<feature type="signal peptide" evidence="14">
    <location>
        <begin position="1"/>
        <end position="16"/>
    </location>
</feature>
<feature type="domain" description="Neurotransmitter-gated ion-channel ligand-binding" evidence="15">
    <location>
        <begin position="110"/>
        <end position="326"/>
    </location>
</feature>
<keyword evidence="9 14" id="KW-0472">Membrane</keyword>
<evidence type="ECO:0000256" key="5">
    <source>
        <dbReference type="ARBA" id="ARBA00022692"/>
    </source>
</evidence>
<evidence type="ECO:0000256" key="6">
    <source>
        <dbReference type="ARBA" id="ARBA00022729"/>
    </source>
</evidence>
<proteinExistence type="inferred from homology"/>
<evidence type="ECO:0000313" key="18">
    <source>
        <dbReference type="Proteomes" id="UP001152747"/>
    </source>
</evidence>
<dbReference type="OrthoDB" id="5816887at2759"/>